<dbReference type="Gene3D" id="3.40.30.10">
    <property type="entry name" value="Glutaredoxin"/>
    <property type="match status" value="1"/>
</dbReference>
<dbReference type="GO" id="GO:0016853">
    <property type="term" value="F:isomerase activity"/>
    <property type="evidence" value="ECO:0007669"/>
    <property type="project" value="UniProtKB-KW"/>
</dbReference>
<name>A0A4Q8AGX7_9MICC</name>
<sequence>MTAESPRLKVDIWSDVACPWCYIGKRRFESALRSVPFEDQIDIVWHSYQLDPDLPAHYAGSELDYLAERKGMPRDQVAQMFEHVAAQAAAEGLHYDFSALKVANSFSAHRVLHLAAEYELADELKEALLSAHFEHGRDIGDRDELIALATGTGIALDDVVRVLDSDEFTDAVREDVASARRLGITGVPFFVLDGKYGVSGAQPAETFARALEQAYGELTPLTMVGGATSPADGPACGPQGCD</sequence>
<evidence type="ECO:0000259" key="1">
    <source>
        <dbReference type="Pfam" id="PF01323"/>
    </source>
</evidence>
<dbReference type="CDD" id="cd03024">
    <property type="entry name" value="DsbA_FrnE"/>
    <property type="match status" value="1"/>
</dbReference>
<protein>
    <submittedName>
        <fullName evidence="2">Putative DsbA family dithiol-disulfide isomerase</fullName>
    </submittedName>
</protein>
<feature type="domain" description="DSBA-like thioredoxin" evidence="1">
    <location>
        <begin position="10"/>
        <end position="211"/>
    </location>
</feature>
<dbReference type="PANTHER" id="PTHR13887">
    <property type="entry name" value="GLUTATHIONE S-TRANSFERASE KAPPA"/>
    <property type="match status" value="1"/>
</dbReference>
<dbReference type="Pfam" id="PF01323">
    <property type="entry name" value="DSBA"/>
    <property type="match status" value="1"/>
</dbReference>
<dbReference type="PANTHER" id="PTHR13887:SF41">
    <property type="entry name" value="THIOREDOXIN SUPERFAMILY PROTEIN"/>
    <property type="match status" value="1"/>
</dbReference>
<proteinExistence type="predicted"/>
<reference evidence="2 3" key="1">
    <citation type="submission" date="2019-02" db="EMBL/GenBank/DDBJ databases">
        <title>Sequencing the genomes of 1000 actinobacteria strains.</title>
        <authorList>
            <person name="Klenk H.-P."/>
        </authorList>
    </citation>
    <scope>NUCLEOTIDE SEQUENCE [LARGE SCALE GENOMIC DNA]</scope>
    <source>
        <strain evidence="2 3">DSM 17364</strain>
    </source>
</reference>
<accession>A0A4Q8AGX7</accession>
<dbReference type="RefSeq" id="WP_242607668.1">
    <property type="nucleotide sequence ID" value="NZ_SHLA01000001.1"/>
</dbReference>
<dbReference type="GO" id="GO:0016491">
    <property type="term" value="F:oxidoreductase activity"/>
    <property type="evidence" value="ECO:0007669"/>
    <property type="project" value="InterPro"/>
</dbReference>
<evidence type="ECO:0000313" key="2">
    <source>
        <dbReference type="EMBL" id="RZU63632.1"/>
    </source>
</evidence>
<dbReference type="SUPFAM" id="SSF52833">
    <property type="entry name" value="Thioredoxin-like"/>
    <property type="match status" value="1"/>
</dbReference>
<evidence type="ECO:0000313" key="3">
    <source>
        <dbReference type="Proteomes" id="UP000292685"/>
    </source>
</evidence>
<organism evidence="2 3">
    <name type="scientific">Zhihengliuella halotolerans</name>
    <dbReference type="NCBI Taxonomy" id="370736"/>
    <lineage>
        <taxon>Bacteria</taxon>
        <taxon>Bacillati</taxon>
        <taxon>Actinomycetota</taxon>
        <taxon>Actinomycetes</taxon>
        <taxon>Micrococcales</taxon>
        <taxon>Micrococcaceae</taxon>
        <taxon>Zhihengliuella</taxon>
    </lineage>
</organism>
<dbReference type="Proteomes" id="UP000292685">
    <property type="component" value="Unassembled WGS sequence"/>
</dbReference>
<dbReference type="AlphaFoldDB" id="A0A4Q8AGX7"/>
<keyword evidence="2" id="KW-0413">Isomerase</keyword>
<gene>
    <name evidence="2" type="ORF">EV380_3256</name>
</gene>
<keyword evidence="3" id="KW-1185">Reference proteome</keyword>
<dbReference type="EMBL" id="SHLA01000001">
    <property type="protein sequence ID" value="RZU63632.1"/>
    <property type="molecule type" value="Genomic_DNA"/>
</dbReference>
<dbReference type="InterPro" id="IPR001853">
    <property type="entry name" value="DSBA-like_thioredoxin_dom"/>
</dbReference>
<comment type="caution">
    <text evidence="2">The sequence shown here is derived from an EMBL/GenBank/DDBJ whole genome shotgun (WGS) entry which is preliminary data.</text>
</comment>
<dbReference type="InterPro" id="IPR036249">
    <property type="entry name" value="Thioredoxin-like_sf"/>
</dbReference>